<organism evidence="1 2">
    <name type="scientific">Apolygus lucorum</name>
    <name type="common">Small green plant bug</name>
    <name type="synonym">Lygocoris lucorum</name>
    <dbReference type="NCBI Taxonomy" id="248454"/>
    <lineage>
        <taxon>Eukaryota</taxon>
        <taxon>Metazoa</taxon>
        <taxon>Ecdysozoa</taxon>
        <taxon>Arthropoda</taxon>
        <taxon>Hexapoda</taxon>
        <taxon>Insecta</taxon>
        <taxon>Pterygota</taxon>
        <taxon>Neoptera</taxon>
        <taxon>Paraneoptera</taxon>
        <taxon>Hemiptera</taxon>
        <taxon>Heteroptera</taxon>
        <taxon>Panheteroptera</taxon>
        <taxon>Cimicomorpha</taxon>
        <taxon>Miridae</taxon>
        <taxon>Mirini</taxon>
        <taxon>Apolygus</taxon>
    </lineage>
</organism>
<evidence type="ECO:0000313" key="2">
    <source>
        <dbReference type="Proteomes" id="UP000466442"/>
    </source>
</evidence>
<proteinExistence type="predicted"/>
<protein>
    <submittedName>
        <fullName evidence="1">Uncharacterized protein</fullName>
    </submittedName>
</protein>
<comment type="caution">
    <text evidence="1">The sequence shown here is derived from an EMBL/GenBank/DDBJ whole genome shotgun (WGS) entry which is preliminary data.</text>
</comment>
<evidence type="ECO:0000313" key="1">
    <source>
        <dbReference type="EMBL" id="KAF6200137.1"/>
    </source>
</evidence>
<dbReference type="AlphaFoldDB" id="A0A8S9WTY6"/>
<name>A0A8S9WTY6_APOLU</name>
<keyword evidence="2" id="KW-1185">Reference proteome</keyword>
<accession>A0A8S9WTY6</accession>
<dbReference type="EMBL" id="WIXP02000014">
    <property type="protein sequence ID" value="KAF6200137.1"/>
    <property type="molecule type" value="Genomic_DNA"/>
</dbReference>
<sequence>MAPEFIFHTDHCGSYKRGGAEGVVYALSMQKAPSLRLKEGEEVQRVLYDTKNPLRTVLRAEGLMKRSYPIGGAEGMVWSDSIPLKDDPKKASHVDLPDIAQQVEDPLAITLNGIERETVILSMQTGEPS</sequence>
<gene>
    <name evidence="1" type="ORF">GE061_006438</name>
</gene>
<reference evidence="1" key="1">
    <citation type="journal article" date="2021" name="Mol. Ecol. Resour.">
        <title>Apolygus lucorum genome provides insights into omnivorousness and mesophyll feeding.</title>
        <authorList>
            <person name="Liu Y."/>
            <person name="Liu H."/>
            <person name="Wang H."/>
            <person name="Huang T."/>
            <person name="Liu B."/>
            <person name="Yang B."/>
            <person name="Yin L."/>
            <person name="Li B."/>
            <person name="Zhang Y."/>
            <person name="Zhang S."/>
            <person name="Jiang F."/>
            <person name="Zhang X."/>
            <person name="Ren Y."/>
            <person name="Wang B."/>
            <person name="Wang S."/>
            <person name="Lu Y."/>
            <person name="Wu K."/>
            <person name="Fan W."/>
            <person name="Wang G."/>
        </authorList>
    </citation>
    <scope>NUCLEOTIDE SEQUENCE</scope>
    <source>
        <strain evidence="1">12Hb</strain>
    </source>
</reference>
<dbReference type="Proteomes" id="UP000466442">
    <property type="component" value="Unassembled WGS sequence"/>
</dbReference>